<protein>
    <submittedName>
        <fullName evidence="1">HAD-superfamily hydrolase, subfamily IIB</fullName>
    </submittedName>
</protein>
<dbReference type="InterPro" id="IPR023214">
    <property type="entry name" value="HAD_sf"/>
</dbReference>
<dbReference type="Proteomes" id="UP000010880">
    <property type="component" value="Chromosome"/>
</dbReference>
<dbReference type="NCBIfam" id="TIGR00099">
    <property type="entry name" value="Cof-subfamily"/>
    <property type="match status" value="1"/>
</dbReference>
<dbReference type="OrthoDB" id="9781413at2"/>
<dbReference type="GO" id="GO:0016791">
    <property type="term" value="F:phosphatase activity"/>
    <property type="evidence" value="ECO:0007669"/>
    <property type="project" value="TreeGrafter"/>
</dbReference>
<dbReference type="InterPro" id="IPR006379">
    <property type="entry name" value="HAD-SF_hydro_IIB"/>
</dbReference>
<dbReference type="GO" id="GO:0000287">
    <property type="term" value="F:magnesium ion binding"/>
    <property type="evidence" value="ECO:0007669"/>
    <property type="project" value="TreeGrafter"/>
</dbReference>
<dbReference type="Gene3D" id="3.30.1240.10">
    <property type="match status" value="1"/>
</dbReference>
<dbReference type="eggNOG" id="COG0561">
    <property type="taxonomic scope" value="Bacteria"/>
</dbReference>
<dbReference type="NCBIfam" id="TIGR01484">
    <property type="entry name" value="HAD-SF-IIB"/>
    <property type="match status" value="1"/>
</dbReference>
<dbReference type="InterPro" id="IPR036412">
    <property type="entry name" value="HAD-like_sf"/>
</dbReference>
<keyword evidence="1" id="KW-0378">Hydrolase</keyword>
<evidence type="ECO:0000313" key="2">
    <source>
        <dbReference type="Proteomes" id="UP000010880"/>
    </source>
</evidence>
<reference evidence="2" key="1">
    <citation type="submission" date="2012-02" db="EMBL/GenBank/DDBJ databases">
        <title>The complete genome of Halobacteroides halobius DSM 5150.</title>
        <authorList>
            <person name="Lucas S."/>
            <person name="Copeland A."/>
            <person name="Lapidus A."/>
            <person name="Glavina del Rio T."/>
            <person name="Dalin E."/>
            <person name="Tice H."/>
            <person name="Bruce D."/>
            <person name="Goodwin L."/>
            <person name="Pitluck S."/>
            <person name="Peters L."/>
            <person name="Mikhailova N."/>
            <person name="Gu W."/>
            <person name="Kyrpides N."/>
            <person name="Mavromatis K."/>
            <person name="Ivanova N."/>
            <person name="Brettin T."/>
            <person name="Detter J.C."/>
            <person name="Han C."/>
            <person name="Larimer F."/>
            <person name="Land M."/>
            <person name="Hauser L."/>
            <person name="Markowitz V."/>
            <person name="Cheng J.-F."/>
            <person name="Hugenholtz P."/>
            <person name="Woyke T."/>
            <person name="Wu D."/>
            <person name="Tindall B."/>
            <person name="Pomrenke H."/>
            <person name="Brambilla E."/>
            <person name="Klenk H.-P."/>
            <person name="Eisen J.A."/>
        </authorList>
    </citation>
    <scope>NUCLEOTIDE SEQUENCE [LARGE SCALE GENOMIC DNA]</scope>
    <source>
        <strain evidence="2">ATCC 35273 / DSM 5150 / MD-1</strain>
    </source>
</reference>
<dbReference type="STRING" id="748449.Halha_1822"/>
<dbReference type="KEGG" id="hhl:Halha_1822"/>
<keyword evidence="2" id="KW-1185">Reference proteome</keyword>
<dbReference type="EMBL" id="CP003359">
    <property type="protein sequence ID" value="AGB41735.1"/>
    <property type="molecule type" value="Genomic_DNA"/>
</dbReference>
<dbReference type="Gene3D" id="3.40.50.1000">
    <property type="entry name" value="HAD superfamily/HAD-like"/>
    <property type="match status" value="1"/>
</dbReference>
<dbReference type="SFLD" id="SFLDG01140">
    <property type="entry name" value="C2.B:_Phosphomannomutase_and_P"/>
    <property type="match status" value="1"/>
</dbReference>
<dbReference type="Pfam" id="PF08282">
    <property type="entry name" value="Hydrolase_3"/>
    <property type="match status" value="1"/>
</dbReference>
<dbReference type="GO" id="GO:0005829">
    <property type="term" value="C:cytosol"/>
    <property type="evidence" value="ECO:0007669"/>
    <property type="project" value="TreeGrafter"/>
</dbReference>
<organism evidence="1 2">
    <name type="scientific">Halobacteroides halobius (strain ATCC 35273 / DSM 5150 / MD-1)</name>
    <dbReference type="NCBI Taxonomy" id="748449"/>
    <lineage>
        <taxon>Bacteria</taxon>
        <taxon>Bacillati</taxon>
        <taxon>Bacillota</taxon>
        <taxon>Clostridia</taxon>
        <taxon>Halanaerobiales</taxon>
        <taxon>Halobacteroidaceae</taxon>
        <taxon>Halobacteroides</taxon>
    </lineage>
</organism>
<dbReference type="CDD" id="cd07516">
    <property type="entry name" value="HAD_Pase"/>
    <property type="match status" value="1"/>
</dbReference>
<dbReference type="HOGENOM" id="CLU_044146_0_1_9"/>
<name>L0KB22_HALHC</name>
<evidence type="ECO:0000313" key="1">
    <source>
        <dbReference type="EMBL" id="AGB41735.1"/>
    </source>
</evidence>
<dbReference type="SFLD" id="SFLDS00003">
    <property type="entry name" value="Haloacid_Dehalogenase"/>
    <property type="match status" value="1"/>
</dbReference>
<dbReference type="RefSeq" id="WP_015327451.1">
    <property type="nucleotide sequence ID" value="NC_019978.1"/>
</dbReference>
<dbReference type="SUPFAM" id="SSF56784">
    <property type="entry name" value="HAD-like"/>
    <property type="match status" value="1"/>
</dbReference>
<dbReference type="PANTHER" id="PTHR10000:SF8">
    <property type="entry name" value="HAD SUPERFAMILY HYDROLASE-LIKE, TYPE 3"/>
    <property type="match status" value="1"/>
</dbReference>
<sequence>MSYKLVAVDMDDTLLDENQQISKKNREVISSLLDQKINIVLASGRPYASLATYADNLGVVLPLITANGSLIKCSLTDKIYHKLNLNLKYAQEILTYAQEYDYEISVYYEDKIITNYSARAKLHRELKEVNNIVLDKNLELESDPIKLLLHHQEDEILEQGFKDLEDKYEEQLYITSAGVESIEVMTQGANKGNALTYIMNKLNIKPEEVIAIGNGDNDLPMFEVAGLAVAMGNSLEQVKQQADFVTKSNQQDGVAYALEKFILGDKNG</sequence>
<gene>
    <name evidence="1" type="ordered locus">Halha_1822</name>
</gene>
<dbReference type="AlphaFoldDB" id="L0KB22"/>
<accession>L0KB22</accession>
<dbReference type="PANTHER" id="PTHR10000">
    <property type="entry name" value="PHOSPHOSERINE PHOSPHATASE"/>
    <property type="match status" value="1"/>
</dbReference>
<proteinExistence type="predicted"/>
<dbReference type="InterPro" id="IPR000150">
    <property type="entry name" value="Cof"/>
</dbReference>